<accession>A0A402CQE8</accession>
<dbReference type="InterPro" id="IPR005198">
    <property type="entry name" value="Glyco_hydro_76"/>
</dbReference>
<dbReference type="KEGG" id="ccot:CCAX7_46840"/>
<evidence type="ECO:0000313" key="2">
    <source>
        <dbReference type="Proteomes" id="UP000287394"/>
    </source>
</evidence>
<reference evidence="1 2" key="1">
    <citation type="journal article" date="2019" name="Int. J. Syst. Evol. Microbiol.">
        <title>Capsulimonas corticalis gen. nov., sp. nov., an aerobic capsulated bacterium, of a novel bacterial order, Capsulimonadales ord. nov., of the class Armatimonadia of the phylum Armatimonadetes.</title>
        <authorList>
            <person name="Li J."/>
            <person name="Kudo C."/>
            <person name="Tonouchi A."/>
        </authorList>
    </citation>
    <scope>NUCLEOTIDE SEQUENCE [LARGE SCALE GENOMIC DNA]</scope>
    <source>
        <strain evidence="1 2">AX-7</strain>
    </source>
</reference>
<dbReference type="SMART" id="SM00458">
    <property type="entry name" value="RICIN"/>
    <property type="match status" value="1"/>
</dbReference>
<organism evidence="1 2">
    <name type="scientific">Capsulimonas corticalis</name>
    <dbReference type="NCBI Taxonomy" id="2219043"/>
    <lineage>
        <taxon>Bacteria</taxon>
        <taxon>Bacillati</taxon>
        <taxon>Armatimonadota</taxon>
        <taxon>Armatimonadia</taxon>
        <taxon>Capsulimonadales</taxon>
        <taxon>Capsulimonadaceae</taxon>
        <taxon>Capsulimonas</taxon>
    </lineage>
</organism>
<sequence>MHRYLTHFAMITIELIALIAILKGRNLSMTTYILRKKALRFRFIAIFAILLIAAVSLFCSPSARAQNPSDTAYNAWISNFLVQSGGQTYFASTLTGSGRNSAAYMWGSALDTLIVMDTYDRTHNPALVTLVNSLLNSFVYYNGSDWSWDTWNDDVGWATIAFVRGYQMTGNSAFLTDAANNWNMAYNRGWDNTFGGGVWEEQSGKHSKAALSNDSLIIAGCALYEVTGDSNYLTKCQNMYSWVRANLFNSTNANNSLGAPGQVNEAIATDNGQTLQSSDNVYNSGSFLESAEYLYRLTGTAQYYNDAVLAANHVVNNNTILHNSAEYGGNQWAYWFCKGLSDLCSDNNLWPTYYNWMLSNAQAAWNTRNPSTNLTWNDWTTVSNEDQTKTEALECSSGVAIWQFLALPPQFMLINKNSGKALDLIGGNITNGAVINQWSADSGSRNQRWLIVPNEAGNHFKLLSAITRKSACIDLDSTSTGAQLHDWAYTGNNPAQQFDLVDAGNGWCKLKNVHSGLILEVASSSTADNAKVQQNTDAGAANQLWRLQPIGNYYIRASSGRYICIQGAGSSDGSAIIQYDWQTNPWFKWQFTSEGNGWYGLFSLNATTKVACIDGPNSNLGDDIHLWTYNPSNAGDQKLRIAPQVNGNFKFYWNYDGLTWDIPGGQTANNIPLEQYTDVNNAWQQFLLERAP</sequence>
<dbReference type="PROSITE" id="PS50231">
    <property type="entry name" value="RICIN_B_LECTIN"/>
    <property type="match status" value="1"/>
</dbReference>
<dbReference type="PANTHER" id="PTHR47791:SF3">
    <property type="entry name" value="MEIOTICALLY UP-REGULATED GENE 191 PROTEIN"/>
    <property type="match status" value="1"/>
</dbReference>
<dbReference type="Pfam" id="PF03663">
    <property type="entry name" value="Glyco_hydro_76"/>
    <property type="match status" value="1"/>
</dbReference>
<dbReference type="InterPro" id="IPR000772">
    <property type="entry name" value="Ricin_B_lectin"/>
</dbReference>
<dbReference type="Gene3D" id="1.50.10.20">
    <property type="match status" value="1"/>
</dbReference>
<dbReference type="SUPFAM" id="SSF50370">
    <property type="entry name" value="Ricin B-like lectins"/>
    <property type="match status" value="2"/>
</dbReference>
<dbReference type="OrthoDB" id="2505409at2"/>
<dbReference type="AlphaFoldDB" id="A0A402CQE8"/>
<dbReference type="GO" id="GO:0005975">
    <property type="term" value="P:carbohydrate metabolic process"/>
    <property type="evidence" value="ECO:0007669"/>
    <property type="project" value="InterPro"/>
</dbReference>
<dbReference type="Pfam" id="PF14200">
    <property type="entry name" value="RicinB_lectin_2"/>
    <property type="match status" value="2"/>
</dbReference>
<dbReference type="InterPro" id="IPR035992">
    <property type="entry name" value="Ricin_B-like_lectins"/>
</dbReference>
<dbReference type="Proteomes" id="UP000287394">
    <property type="component" value="Chromosome"/>
</dbReference>
<keyword evidence="2" id="KW-1185">Reference proteome</keyword>
<gene>
    <name evidence="1" type="ORF">CCAX7_46840</name>
</gene>
<protein>
    <submittedName>
        <fullName evidence="1">Uncharacterized protein</fullName>
    </submittedName>
</protein>
<evidence type="ECO:0000313" key="1">
    <source>
        <dbReference type="EMBL" id="BDI32633.1"/>
    </source>
</evidence>
<proteinExistence type="predicted"/>
<dbReference type="CDD" id="cd00161">
    <property type="entry name" value="beta-trefoil_Ricin-like"/>
    <property type="match status" value="2"/>
</dbReference>
<dbReference type="SUPFAM" id="SSF48208">
    <property type="entry name" value="Six-hairpin glycosidases"/>
    <property type="match status" value="1"/>
</dbReference>
<dbReference type="EMBL" id="AP025739">
    <property type="protein sequence ID" value="BDI32633.1"/>
    <property type="molecule type" value="Genomic_DNA"/>
</dbReference>
<dbReference type="InterPro" id="IPR053169">
    <property type="entry name" value="MUG_Protein"/>
</dbReference>
<dbReference type="InterPro" id="IPR008928">
    <property type="entry name" value="6-hairpin_glycosidase_sf"/>
</dbReference>
<dbReference type="PANTHER" id="PTHR47791">
    <property type="entry name" value="MEIOTICALLY UP-REGULATED GENE 191 PROTEIN"/>
    <property type="match status" value="1"/>
</dbReference>
<dbReference type="Gene3D" id="2.80.10.50">
    <property type="match status" value="2"/>
</dbReference>
<name>A0A402CQE8_9BACT</name>